<name>A0AAE0TTM9_9PEZI</name>
<sequence>MQNSHDETMPTTWLEESQTTINNNQHLVREYQAMTVAEDHVASDACTSTNFPSEVGATEAISTHASTPPPAAGYERYAAYPAILVADKTVVTAGQLTDVEQWLFDRMPQSRDPNELARHLLHHDGRQMTADDVIMLYRIAYWKSKPWEDIDNVCLAKLVKEDMDQIWVRVAGKVRLF</sequence>
<evidence type="ECO:0000313" key="1">
    <source>
        <dbReference type="EMBL" id="KAK3670771.1"/>
    </source>
</evidence>
<accession>A0AAE0TTM9</accession>
<dbReference type="AlphaFoldDB" id="A0AAE0TTM9"/>
<organism evidence="1 2">
    <name type="scientific">Recurvomyces mirabilis</name>
    <dbReference type="NCBI Taxonomy" id="574656"/>
    <lineage>
        <taxon>Eukaryota</taxon>
        <taxon>Fungi</taxon>
        <taxon>Dikarya</taxon>
        <taxon>Ascomycota</taxon>
        <taxon>Pezizomycotina</taxon>
        <taxon>Dothideomycetes</taxon>
        <taxon>Dothideomycetidae</taxon>
        <taxon>Mycosphaerellales</taxon>
        <taxon>Teratosphaeriaceae</taxon>
        <taxon>Recurvomyces</taxon>
    </lineage>
</organism>
<reference evidence="1" key="1">
    <citation type="submission" date="2023-07" db="EMBL/GenBank/DDBJ databases">
        <title>Black Yeasts Isolated from many extreme environments.</title>
        <authorList>
            <person name="Coleine C."/>
            <person name="Stajich J.E."/>
            <person name="Selbmann L."/>
        </authorList>
    </citation>
    <scope>NUCLEOTIDE SEQUENCE</scope>
    <source>
        <strain evidence="1">CCFEE 5485</strain>
    </source>
</reference>
<dbReference type="EMBL" id="JAUTXT010000051">
    <property type="protein sequence ID" value="KAK3670771.1"/>
    <property type="molecule type" value="Genomic_DNA"/>
</dbReference>
<gene>
    <name evidence="1" type="ORF">LTR78_009343</name>
</gene>
<comment type="caution">
    <text evidence="1">The sequence shown here is derived from an EMBL/GenBank/DDBJ whole genome shotgun (WGS) entry which is preliminary data.</text>
</comment>
<proteinExistence type="predicted"/>
<dbReference type="Proteomes" id="UP001274830">
    <property type="component" value="Unassembled WGS sequence"/>
</dbReference>
<keyword evidence="2" id="KW-1185">Reference proteome</keyword>
<protein>
    <submittedName>
        <fullName evidence="1">Uncharacterized protein</fullName>
    </submittedName>
</protein>
<evidence type="ECO:0000313" key="2">
    <source>
        <dbReference type="Proteomes" id="UP001274830"/>
    </source>
</evidence>